<sequence length="124" mass="13816">MEPHYDDLSETIELHPQELVVISATNSATESGPVVLPNIKGKSLHITWLKFSQPEVRTRKKNTMTIWGLSWGSGNPEKVALIFVVTWFLTISAMGTRPFVFRGCISSRCGIGGKISYIVHFVIL</sequence>
<keyword evidence="1" id="KW-1133">Transmembrane helix</keyword>
<feature type="transmembrane region" description="Helical" evidence="1">
    <location>
        <begin position="79"/>
        <end position="100"/>
    </location>
</feature>
<name>A0A7J6I277_CANSA</name>
<reference evidence="2 3" key="1">
    <citation type="journal article" date="2020" name="bioRxiv">
        <title>Sequence and annotation of 42 cannabis genomes reveals extensive copy number variation in cannabinoid synthesis and pathogen resistance genes.</title>
        <authorList>
            <person name="Mckernan K.J."/>
            <person name="Helbert Y."/>
            <person name="Kane L.T."/>
            <person name="Ebling H."/>
            <person name="Zhang L."/>
            <person name="Liu B."/>
            <person name="Eaton Z."/>
            <person name="Mclaughlin S."/>
            <person name="Kingan S."/>
            <person name="Baybayan P."/>
            <person name="Concepcion G."/>
            <person name="Jordan M."/>
            <person name="Riva A."/>
            <person name="Barbazuk W."/>
            <person name="Harkins T."/>
        </authorList>
    </citation>
    <scope>NUCLEOTIDE SEQUENCE [LARGE SCALE GENOMIC DNA]</scope>
    <source>
        <strain evidence="3">cv. Jamaican Lion 4</strain>
        <tissue evidence="2">Leaf</tissue>
    </source>
</reference>
<evidence type="ECO:0000256" key="1">
    <source>
        <dbReference type="SAM" id="Phobius"/>
    </source>
</evidence>
<dbReference type="Proteomes" id="UP000583929">
    <property type="component" value="Unassembled WGS sequence"/>
</dbReference>
<proteinExistence type="predicted"/>
<keyword evidence="1" id="KW-0812">Transmembrane</keyword>
<protein>
    <submittedName>
        <fullName evidence="2">Uncharacterized protein</fullName>
    </submittedName>
</protein>
<dbReference type="EMBL" id="JAATIQ010000012">
    <property type="protein sequence ID" value="KAF4401623.1"/>
    <property type="molecule type" value="Genomic_DNA"/>
</dbReference>
<evidence type="ECO:0000313" key="3">
    <source>
        <dbReference type="Proteomes" id="UP000583929"/>
    </source>
</evidence>
<accession>A0A7J6I277</accession>
<organism evidence="2 3">
    <name type="scientific">Cannabis sativa</name>
    <name type="common">Hemp</name>
    <name type="synonym">Marijuana</name>
    <dbReference type="NCBI Taxonomy" id="3483"/>
    <lineage>
        <taxon>Eukaryota</taxon>
        <taxon>Viridiplantae</taxon>
        <taxon>Streptophyta</taxon>
        <taxon>Embryophyta</taxon>
        <taxon>Tracheophyta</taxon>
        <taxon>Spermatophyta</taxon>
        <taxon>Magnoliopsida</taxon>
        <taxon>eudicotyledons</taxon>
        <taxon>Gunneridae</taxon>
        <taxon>Pentapetalae</taxon>
        <taxon>rosids</taxon>
        <taxon>fabids</taxon>
        <taxon>Rosales</taxon>
        <taxon>Cannabaceae</taxon>
        <taxon>Cannabis</taxon>
    </lineage>
</organism>
<keyword evidence="1" id="KW-0472">Membrane</keyword>
<comment type="caution">
    <text evidence="2">The sequence shown here is derived from an EMBL/GenBank/DDBJ whole genome shotgun (WGS) entry which is preliminary data.</text>
</comment>
<dbReference type="AlphaFoldDB" id="A0A7J6I277"/>
<gene>
    <name evidence="2" type="ORF">G4B88_001817</name>
</gene>
<keyword evidence="3" id="KW-1185">Reference proteome</keyword>
<evidence type="ECO:0000313" key="2">
    <source>
        <dbReference type="EMBL" id="KAF4401623.1"/>
    </source>
</evidence>